<evidence type="ECO:0000313" key="2">
    <source>
        <dbReference type="EMBL" id="CAG8618606.1"/>
    </source>
</evidence>
<organism evidence="2 3">
    <name type="scientific">Gigaspora margarita</name>
    <dbReference type="NCBI Taxonomy" id="4874"/>
    <lineage>
        <taxon>Eukaryota</taxon>
        <taxon>Fungi</taxon>
        <taxon>Fungi incertae sedis</taxon>
        <taxon>Mucoromycota</taxon>
        <taxon>Glomeromycotina</taxon>
        <taxon>Glomeromycetes</taxon>
        <taxon>Diversisporales</taxon>
        <taxon>Gigasporaceae</taxon>
        <taxon>Gigaspora</taxon>
    </lineage>
</organism>
<dbReference type="EMBL" id="CAJVQB010003819">
    <property type="protein sequence ID" value="CAG8618606.1"/>
    <property type="molecule type" value="Genomic_DNA"/>
</dbReference>
<proteinExistence type="predicted"/>
<gene>
    <name evidence="2" type="ORF">GMARGA_LOCUS7723</name>
</gene>
<name>A0ABN7UMR3_GIGMA</name>
<accession>A0ABN7UMR3</accession>
<protein>
    <submittedName>
        <fullName evidence="2">45434_t:CDS:1</fullName>
    </submittedName>
</protein>
<evidence type="ECO:0000256" key="1">
    <source>
        <dbReference type="SAM" id="Coils"/>
    </source>
</evidence>
<keyword evidence="3" id="KW-1185">Reference proteome</keyword>
<comment type="caution">
    <text evidence="2">The sequence shown here is derived from an EMBL/GenBank/DDBJ whole genome shotgun (WGS) entry which is preliminary data.</text>
</comment>
<sequence length="209" mass="24110">MISLSQETENLGINVLDGQSVLYQHFILPMMHVVLEYRERVNILETMIKDKENEVSEVLELLDKAKSSNYDRKHKTEPFDEERLDQITKNNATVKSISCPFMDQDVNQLADLDSSFFSTKRIQSPSVPSNTQANSSIDVGQTSILDTDDLAAWELVESSQSTLQCETSDIKMDSEFKEIDLSERELEKREQLKVMIKKDGMKRRKKKVW</sequence>
<evidence type="ECO:0000313" key="3">
    <source>
        <dbReference type="Proteomes" id="UP000789901"/>
    </source>
</evidence>
<dbReference type="Proteomes" id="UP000789901">
    <property type="component" value="Unassembled WGS sequence"/>
</dbReference>
<keyword evidence="1" id="KW-0175">Coiled coil</keyword>
<feature type="coiled-coil region" evidence="1">
    <location>
        <begin position="34"/>
        <end position="68"/>
    </location>
</feature>
<reference evidence="2 3" key="1">
    <citation type="submission" date="2021-06" db="EMBL/GenBank/DDBJ databases">
        <authorList>
            <person name="Kallberg Y."/>
            <person name="Tangrot J."/>
            <person name="Rosling A."/>
        </authorList>
    </citation>
    <scope>NUCLEOTIDE SEQUENCE [LARGE SCALE GENOMIC DNA]</scope>
    <source>
        <strain evidence="2 3">120-4 pot B 10/14</strain>
    </source>
</reference>